<keyword evidence="4 5" id="KW-0413">Isomerase</keyword>
<protein>
    <recommendedName>
        <fullName evidence="5">tRNA pseudouridine synthase B</fullName>
        <ecNumber evidence="5">5.4.99.25</ecNumber>
    </recommendedName>
    <alternativeName>
        <fullName evidence="5">tRNA pseudouridine(55) synthase</fullName>
        <shortName evidence="5">Psi55 synthase</shortName>
    </alternativeName>
    <alternativeName>
        <fullName evidence="5">tRNA pseudouridylate synthase</fullName>
    </alternativeName>
    <alternativeName>
        <fullName evidence="5">tRNA-uridine isomerase</fullName>
    </alternativeName>
</protein>
<dbReference type="PANTHER" id="PTHR13767">
    <property type="entry name" value="TRNA-PSEUDOURIDINE SYNTHASE"/>
    <property type="match status" value="1"/>
</dbReference>
<dbReference type="Gene3D" id="3.30.2350.10">
    <property type="entry name" value="Pseudouridine synthase"/>
    <property type="match status" value="1"/>
</dbReference>
<keyword evidence="3 5" id="KW-0819">tRNA processing</keyword>
<dbReference type="InterPro" id="IPR002501">
    <property type="entry name" value="PsdUridine_synth_N"/>
</dbReference>
<dbReference type="EMBL" id="JAFREP010000001">
    <property type="protein sequence ID" value="MBO1316961.1"/>
    <property type="molecule type" value="Genomic_DNA"/>
</dbReference>
<dbReference type="CDD" id="cd02573">
    <property type="entry name" value="PseudoU_synth_EcTruB"/>
    <property type="match status" value="1"/>
</dbReference>
<dbReference type="NCBIfam" id="TIGR00431">
    <property type="entry name" value="TruB"/>
    <property type="match status" value="1"/>
</dbReference>
<evidence type="ECO:0000313" key="8">
    <source>
        <dbReference type="Proteomes" id="UP000664417"/>
    </source>
</evidence>
<comment type="function">
    <text evidence="5">Responsible for synthesis of pseudouridine from uracil-55 in the psi GC loop of transfer RNAs.</text>
</comment>
<evidence type="ECO:0000313" key="7">
    <source>
        <dbReference type="EMBL" id="MBO1316961.1"/>
    </source>
</evidence>
<dbReference type="InterPro" id="IPR014780">
    <property type="entry name" value="tRNA_psdUridine_synth_TruB"/>
</dbReference>
<accession>A0A8J7Q9N6</accession>
<evidence type="ECO:0000256" key="3">
    <source>
        <dbReference type="ARBA" id="ARBA00022694"/>
    </source>
</evidence>
<gene>
    <name evidence="5 7" type="primary">truB</name>
    <name evidence="7" type="ORF">J3U88_00715</name>
</gene>
<dbReference type="Proteomes" id="UP000664417">
    <property type="component" value="Unassembled WGS sequence"/>
</dbReference>
<dbReference type="PANTHER" id="PTHR13767:SF2">
    <property type="entry name" value="PSEUDOURIDYLATE SYNTHASE TRUB1"/>
    <property type="match status" value="1"/>
</dbReference>
<evidence type="ECO:0000256" key="5">
    <source>
        <dbReference type="HAMAP-Rule" id="MF_01080"/>
    </source>
</evidence>
<dbReference type="RefSeq" id="WP_207856197.1">
    <property type="nucleotide sequence ID" value="NZ_JAFREP010000001.1"/>
</dbReference>
<evidence type="ECO:0000256" key="4">
    <source>
        <dbReference type="ARBA" id="ARBA00023235"/>
    </source>
</evidence>
<reference evidence="7" key="1">
    <citation type="submission" date="2021-03" db="EMBL/GenBank/DDBJ databases">
        <authorList>
            <person name="Wang G."/>
        </authorList>
    </citation>
    <scope>NUCLEOTIDE SEQUENCE</scope>
    <source>
        <strain evidence="7">KCTC 12899</strain>
    </source>
</reference>
<evidence type="ECO:0000256" key="2">
    <source>
        <dbReference type="ARBA" id="ARBA00005642"/>
    </source>
</evidence>
<dbReference type="Pfam" id="PF01509">
    <property type="entry name" value="TruB_N"/>
    <property type="match status" value="1"/>
</dbReference>
<dbReference type="EC" id="5.4.99.25" evidence="5"/>
<dbReference type="InterPro" id="IPR020103">
    <property type="entry name" value="PsdUridine_synth_cat_dom_sf"/>
</dbReference>
<feature type="domain" description="Pseudouridine synthase II N-terminal" evidence="6">
    <location>
        <begin position="30"/>
        <end position="178"/>
    </location>
</feature>
<proteinExistence type="inferred from homology"/>
<dbReference type="GO" id="GO:0031119">
    <property type="term" value="P:tRNA pseudouridine synthesis"/>
    <property type="evidence" value="ECO:0007669"/>
    <property type="project" value="UniProtKB-UniRule"/>
</dbReference>
<sequence length="301" mass="33420">MNQAWYPFVFLPIHKPVGPTSHDMVARVRRLLPRKTKVGHTGTLDPFASGILLMAVGKATKFADFLHELPKQYMAEIRLGVRTNTLDPTGEEDLTMPVPALTPEKLEAVRQSFLGPYDQIPPAFSAKKVQGKKSYQLARKNQAVDLPPKRVTLHELELTQNAPDRLMCRVVCSTGTYVRALARDIGEALGTCASLTTLVRDKVGDVSLDACADVDKLTFEELGRWSLPVSQVLSRFPEVALPHRAYTFFIEGRPFHTDQSLPSEFLAVFKRGEEMGAVFRCKADKGTVAPRGLCYLAPDLQ</sequence>
<organism evidence="7 8">
    <name type="scientific">Acanthopleuribacter pedis</name>
    <dbReference type="NCBI Taxonomy" id="442870"/>
    <lineage>
        <taxon>Bacteria</taxon>
        <taxon>Pseudomonadati</taxon>
        <taxon>Acidobacteriota</taxon>
        <taxon>Holophagae</taxon>
        <taxon>Acanthopleuribacterales</taxon>
        <taxon>Acanthopleuribacteraceae</taxon>
        <taxon>Acanthopleuribacter</taxon>
    </lineage>
</organism>
<comment type="similarity">
    <text evidence="2 5">Belongs to the pseudouridine synthase TruB family. Type 1 subfamily.</text>
</comment>
<feature type="active site" description="Nucleophile" evidence="5">
    <location>
        <position position="45"/>
    </location>
</feature>
<dbReference type="HAMAP" id="MF_01080">
    <property type="entry name" value="TruB_bact"/>
    <property type="match status" value="1"/>
</dbReference>
<comment type="catalytic activity">
    <reaction evidence="1 5">
        <text>uridine(55) in tRNA = pseudouridine(55) in tRNA</text>
        <dbReference type="Rhea" id="RHEA:42532"/>
        <dbReference type="Rhea" id="RHEA-COMP:10101"/>
        <dbReference type="Rhea" id="RHEA-COMP:10102"/>
        <dbReference type="ChEBI" id="CHEBI:65314"/>
        <dbReference type="ChEBI" id="CHEBI:65315"/>
        <dbReference type="EC" id="5.4.99.25"/>
    </reaction>
</comment>
<dbReference type="SUPFAM" id="SSF55120">
    <property type="entry name" value="Pseudouridine synthase"/>
    <property type="match status" value="1"/>
</dbReference>
<evidence type="ECO:0000259" key="6">
    <source>
        <dbReference type="Pfam" id="PF01509"/>
    </source>
</evidence>
<name>A0A8J7Q9N6_9BACT</name>
<dbReference type="GO" id="GO:0160148">
    <property type="term" value="F:tRNA pseudouridine(55) synthase activity"/>
    <property type="evidence" value="ECO:0007669"/>
    <property type="project" value="UniProtKB-EC"/>
</dbReference>
<keyword evidence="8" id="KW-1185">Reference proteome</keyword>
<dbReference type="AlphaFoldDB" id="A0A8J7Q9N6"/>
<comment type="caution">
    <text evidence="7">The sequence shown here is derived from an EMBL/GenBank/DDBJ whole genome shotgun (WGS) entry which is preliminary data.</text>
</comment>
<evidence type="ECO:0000256" key="1">
    <source>
        <dbReference type="ARBA" id="ARBA00000385"/>
    </source>
</evidence>
<dbReference type="GO" id="GO:1990481">
    <property type="term" value="P:mRNA pseudouridine synthesis"/>
    <property type="evidence" value="ECO:0007669"/>
    <property type="project" value="TreeGrafter"/>
</dbReference>
<dbReference type="GO" id="GO:0003723">
    <property type="term" value="F:RNA binding"/>
    <property type="evidence" value="ECO:0007669"/>
    <property type="project" value="InterPro"/>
</dbReference>